<dbReference type="OrthoDB" id="100006at2759"/>
<feature type="transmembrane region" description="Helical" evidence="1">
    <location>
        <begin position="143"/>
        <end position="167"/>
    </location>
</feature>
<feature type="transmembrane region" description="Helical" evidence="1">
    <location>
        <begin position="33"/>
        <end position="58"/>
    </location>
</feature>
<accession>A0A4S4L6S6</accession>
<keyword evidence="1" id="KW-1133">Transmembrane helix</keyword>
<evidence type="ECO:0008006" key="4">
    <source>
        <dbReference type="Google" id="ProtNLM"/>
    </source>
</evidence>
<keyword evidence="1" id="KW-0812">Transmembrane</keyword>
<feature type="transmembrane region" description="Helical" evidence="1">
    <location>
        <begin position="107"/>
        <end position="131"/>
    </location>
</feature>
<evidence type="ECO:0000313" key="3">
    <source>
        <dbReference type="Proteomes" id="UP000308199"/>
    </source>
</evidence>
<feature type="transmembrane region" description="Helical" evidence="1">
    <location>
        <begin position="78"/>
        <end position="100"/>
    </location>
</feature>
<reference evidence="2 3" key="1">
    <citation type="submission" date="2019-02" db="EMBL/GenBank/DDBJ databases">
        <title>Genome sequencing of the rare red list fungi Phellinidium pouzarii.</title>
        <authorList>
            <person name="Buettner E."/>
            <person name="Kellner H."/>
        </authorList>
    </citation>
    <scope>NUCLEOTIDE SEQUENCE [LARGE SCALE GENOMIC DNA]</scope>
    <source>
        <strain evidence="2 3">DSM 108285</strain>
    </source>
</reference>
<name>A0A4S4L6S6_9AGAM</name>
<dbReference type="EMBL" id="SGPK01000191">
    <property type="protein sequence ID" value="THH06508.1"/>
    <property type="molecule type" value="Genomic_DNA"/>
</dbReference>
<gene>
    <name evidence="2" type="ORF">EW145_g4039</name>
</gene>
<evidence type="ECO:0000313" key="2">
    <source>
        <dbReference type="EMBL" id="THH06508.1"/>
    </source>
</evidence>
<protein>
    <recommendedName>
        <fullName evidence="4">Glucose receptor Git3 N-terminal domain-containing protein</fullName>
    </recommendedName>
</protein>
<evidence type="ECO:0000256" key="1">
    <source>
        <dbReference type="SAM" id="Phobius"/>
    </source>
</evidence>
<dbReference type="Gene3D" id="1.20.1070.10">
    <property type="entry name" value="Rhodopsin 7-helix transmembrane proteins"/>
    <property type="match status" value="1"/>
</dbReference>
<keyword evidence="1" id="KW-0472">Membrane</keyword>
<sequence>MATKRSLRSSELALYYYYCLLAKRFKTYHPTNITPYFISLLLANVLQAIATILNVRWVHDGIVFDGGFCSFQGGLKNVANVGTALWSFVIAAHVFNLLFLRWHTTRASLAATLVGGWSAVLLIVAVGPIAIETPELGPYFGVSGYWCWITEYFFVAYSVIIIPVALARFSSFSGHRIPLWGTIATDVIFNLTVLLISAVPEFPMN</sequence>
<dbReference type="AlphaFoldDB" id="A0A4S4L6S6"/>
<comment type="caution">
    <text evidence="2">The sequence shown here is derived from an EMBL/GenBank/DDBJ whole genome shotgun (WGS) entry which is preliminary data.</text>
</comment>
<keyword evidence="3" id="KW-1185">Reference proteome</keyword>
<proteinExistence type="predicted"/>
<feature type="transmembrane region" description="Helical" evidence="1">
    <location>
        <begin position="179"/>
        <end position="199"/>
    </location>
</feature>
<organism evidence="2 3">
    <name type="scientific">Phellinidium pouzarii</name>
    <dbReference type="NCBI Taxonomy" id="167371"/>
    <lineage>
        <taxon>Eukaryota</taxon>
        <taxon>Fungi</taxon>
        <taxon>Dikarya</taxon>
        <taxon>Basidiomycota</taxon>
        <taxon>Agaricomycotina</taxon>
        <taxon>Agaricomycetes</taxon>
        <taxon>Hymenochaetales</taxon>
        <taxon>Hymenochaetaceae</taxon>
        <taxon>Phellinidium</taxon>
    </lineage>
</organism>
<dbReference type="Proteomes" id="UP000308199">
    <property type="component" value="Unassembled WGS sequence"/>
</dbReference>